<reference evidence="1 2" key="1">
    <citation type="submission" date="2016-07" db="EMBL/GenBank/DDBJ databases">
        <title>Multiple horizontal gene transfer events from other fungi enriched the ability of initially mycotrophic Trichoderma (Ascomycota) to feed on dead plant biomass.</title>
        <authorList>
            <consortium name="DOE Joint Genome Institute"/>
            <person name="Aerts A."/>
            <person name="Atanasova L."/>
            <person name="Chenthamara K."/>
            <person name="Zhang J."/>
            <person name="Grujic M."/>
            <person name="Henrissat B."/>
            <person name="Kuo A."/>
            <person name="Salamov A."/>
            <person name="Lipzen A."/>
            <person name="Labutti K."/>
            <person name="Barry K."/>
            <person name="Miao Y."/>
            <person name="Rahimi M.J."/>
            <person name="Shen Q."/>
            <person name="Grigoriev I.V."/>
            <person name="Kubicek C.P."/>
            <person name="Druzhinina I.S."/>
        </authorList>
    </citation>
    <scope>NUCLEOTIDE SEQUENCE [LARGE SCALE GENOMIC DNA]</scope>
    <source>
        <strain evidence="1 2">ATCC 18648</strain>
    </source>
</reference>
<sequence>MSHWPPSRPGRPPSLFCVSSFATTFHFNAYTTRHDLHFYRFFLWNPSYPPFRPFSFTLRRQVSQQQMDITKVKTETPPGPLRWWPCHLFYHGPFAFGIWRAGCFYFFSSSIRLCLFFVSIYLTFLHDEVCLFLMNVWAVGSDLIDEYVCAGERNASCHDQDFCVLLLSSSQTCCSRIHNLHMRWTRREASRLKSKRWREIRDGNASSLLYLFLSN</sequence>
<dbReference type="AlphaFoldDB" id="A0A2T4BQ78"/>
<evidence type="ECO:0000313" key="2">
    <source>
        <dbReference type="Proteomes" id="UP000240760"/>
    </source>
</evidence>
<name>A0A2T4BQ78_TRILO</name>
<gene>
    <name evidence="1" type="ORF">M440DRAFT_213577</name>
</gene>
<protein>
    <submittedName>
        <fullName evidence="1">Uncharacterized protein</fullName>
    </submittedName>
</protein>
<evidence type="ECO:0000313" key="1">
    <source>
        <dbReference type="EMBL" id="PTB71435.1"/>
    </source>
</evidence>
<proteinExistence type="predicted"/>
<accession>A0A2T4BQ78</accession>
<keyword evidence="2" id="KW-1185">Reference proteome</keyword>
<dbReference type="EMBL" id="KZ679148">
    <property type="protein sequence ID" value="PTB71435.1"/>
    <property type="molecule type" value="Genomic_DNA"/>
</dbReference>
<dbReference type="Proteomes" id="UP000240760">
    <property type="component" value="Unassembled WGS sequence"/>
</dbReference>
<organism evidence="1 2">
    <name type="scientific">Trichoderma longibrachiatum ATCC 18648</name>
    <dbReference type="NCBI Taxonomy" id="983965"/>
    <lineage>
        <taxon>Eukaryota</taxon>
        <taxon>Fungi</taxon>
        <taxon>Dikarya</taxon>
        <taxon>Ascomycota</taxon>
        <taxon>Pezizomycotina</taxon>
        <taxon>Sordariomycetes</taxon>
        <taxon>Hypocreomycetidae</taxon>
        <taxon>Hypocreales</taxon>
        <taxon>Hypocreaceae</taxon>
        <taxon>Trichoderma</taxon>
    </lineage>
</organism>